<comment type="similarity">
    <text evidence="1">Belongs to the dysbindin family.</text>
</comment>
<evidence type="ECO:0000313" key="3">
    <source>
        <dbReference type="RefSeq" id="XP_017773580.1"/>
    </source>
</evidence>
<accession>A0ABM1MG80</accession>
<reference evidence="3" key="1">
    <citation type="submission" date="2025-08" db="UniProtKB">
        <authorList>
            <consortium name="RefSeq"/>
        </authorList>
    </citation>
    <scope>IDENTIFICATION</scope>
    <source>
        <tissue evidence="3">Whole Larva</tissue>
    </source>
</reference>
<gene>
    <name evidence="3" type="primary">LOC108560518</name>
</gene>
<dbReference type="GeneID" id="108560518"/>
<dbReference type="PANTHER" id="PTHR16294:SF6">
    <property type="entry name" value="DYNAMIN N-TERMINAL DOMAIN-CONTAINING PROTEIN"/>
    <property type="match status" value="1"/>
</dbReference>
<dbReference type="PANTHER" id="PTHR16294">
    <property type="entry name" value="DYSTROBREVIN BINDING PROTEIN 1 DYSBINDIN"/>
    <property type="match status" value="1"/>
</dbReference>
<protein>
    <submittedName>
        <fullName evidence="3">Dysbindin protein homolog</fullName>
    </submittedName>
</protein>
<evidence type="ECO:0000256" key="1">
    <source>
        <dbReference type="ARBA" id="ARBA00008686"/>
    </source>
</evidence>
<dbReference type="RefSeq" id="XP_017773580.1">
    <property type="nucleotide sequence ID" value="XM_017918091.1"/>
</dbReference>
<keyword evidence="2" id="KW-1185">Reference proteome</keyword>
<evidence type="ECO:0000313" key="2">
    <source>
        <dbReference type="Proteomes" id="UP000695000"/>
    </source>
</evidence>
<dbReference type="InterPro" id="IPR007531">
    <property type="entry name" value="Dysbindin"/>
</dbReference>
<organism evidence="2 3">
    <name type="scientific">Nicrophorus vespilloides</name>
    <name type="common">Boreal carrion beetle</name>
    <dbReference type="NCBI Taxonomy" id="110193"/>
    <lineage>
        <taxon>Eukaryota</taxon>
        <taxon>Metazoa</taxon>
        <taxon>Ecdysozoa</taxon>
        <taxon>Arthropoda</taxon>
        <taxon>Hexapoda</taxon>
        <taxon>Insecta</taxon>
        <taxon>Pterygota</taxon>
        <taxon>Neoptera</taxon>
        <taxon>Endopterygota</taxon>
        <taxon>Coleoptera</taxon>
        <taxon>Polyphaga</taxon>
        <taxon>Staphyliniformia</taxon>
        <taxon>Silphidae</taxon>
        <taxon>Nicrophorinae</taxon>
        <taxon>Nicrophorus</taxon>
    </lineage>
</organism>
<dbReference type="Proteomes" id="UP000695000">
    <property type="component" value="Unplaced"/>
</dbReference>
<name>A0ABM1MG80_NICVS</name>
<proteinExistence type="inferred from homology"/>
<sequence>MEVFNNIKDFLNAKHLLTQSGDTLNTIDGSCVDCEAGTQILQHFQQEWEDLHRKNEENAERAEQLAEIISETHRTITNKNAYITKINQLIGATPCLKDTVEQCARQISELHQLFEDVEKALVDFEDVIEEVELQHMKNEHRYQLALYQEKRIANLETCRLDLANKHAQRVSDIEHKNKRTLQERQQVFQEAFKNDLETYKILGAIPKIEAVKAQPSALLEEIQLDMDDTELNNFLDDK</sequence>